<comment type="cofactor">
    <cofactor evidence="1">
        <name>L-ascorbate</name>
        <dbReference type="ChEBI" id="CHEBI:38290"/>
    </cofactor>
</comment>
<keyword evidence="2" id="KW-0479">Metal-binding</keyword>
<evidence type="ECO:0000256" key="1">
    <source>
        <dbReference type="ARBA" id="ARBA00001961"/>
    </source>
</evidence>
<reference evidence="9" key="1">
    <citation type="submission" date="2018-08" db="EMBL/GenBank/DDBJ databases">
        <authorList>
            <person name="Zhang J."/>
            <person name="Du Z.-J."/>
        </authorList>
    </citation>
    <scope>NUCLEOTIDE SEQUENCE [LARGE SCALE GENOMIC DNA]</scope>
    <source>
        <strain evidence="9">KCTC 52655</strain>
    </source>
</reference>
<sequence length="223" mass="25578">MNAAQLFQLDNNTTDNSTLFARIADDLYAKGYSIQPEGLPAALCEALYQCNQELGNGDFVNAGVGRQTDHHRNQFIRNDEICWIDGTSEAGRAWLNWAEELKVFLNRNLFMGLFSFESHFAHYAPGSFYKRHYDAFRGESNRVLSLVTYLNPDWQREDGGELVLYRSDDDHEGIKLLPRLGTLVLFLSEEFPHEVLPANKDRFSVASWYRINTTHGNQIDPPR</sequence>
<dbReference type="InterPro" id="IPR005123">
    <property type="entry name" value="Oxoglu/Fe-dep_dioxygenase_dom"/>
</dbReference>
<dbReference type="RefSeq" id="WP_115594022.1">
    <property type="nucleotide sequence ID" value="NZ_QRHA01000010.1"/>
</dbReference>
<evidence type="ECO:0000256" key="3">
    <source>
        <dbReference type="ARBA" id="ARBA00022896"/>
    </source>
</evidence>
<feature type="domain" description="Fe2OG dioxygenase" evidence="7">
    <location>
        <begin position="109"/>
        <end position="211"/>
    </location>
</feature>
<dbReference type="Proteomes" id="UP000256561">
    <property type="component" value="Unassembled WGS sequence"/>
</dbReference>
<evidence type="ECO:0000256" key="2">
    <source>
        <dbReference type="ARBA" id="ARBA00022723"/>
    </source>
</evidence>
<dbReference type="InterPro" id="IPR051559">
    <property type="entry name" value="HIF_prolyl_hydroxylases"/>
</dbReference>
<dbReference type="Gene3D" id="2.60.120.620">
    <property type="entry name" value="q2cbj1_9rhob like domain"/>
    <property type="match status" value="1"/>
</dbReference>
<dbReference type="GO" id="GO:0071456">
    <property type="term" value="P:cellular response to hypoxia"/>
    <property type="evidence" value="ECO:0007669"/>
    <property type="project" value="TreeGrafter"/>
</dbReference>
<dbReference type="InterPro" id="IPR006620">
    <property type="entry name" value="Pro_4_hyd_alph"/>
</dbReference>
<keyword evidence="4" id="KW-0223">Dioxygenase</keyword>
<gene>
    <name evidence="8" type="ORF">DXV75_13845</name>
</gene>
<dbReference type="Pfam" id="PF13640">
    <property type="entry name" value="2OG-FeII_Oxy_3"/>
    <property type="match status" value="1"/>
</dbReference>
<dbReference type="PROSITE" id="PS51471">
    <property type="entry name" value="FE2OG_OXY"/>
    <property type="match status" value="1"/>
</dbReference>
<dbReference type="AlphaFoldDB" id="A0A3D8M4K1"/>
<dbReference type="GO" id="GO:0008198">
    <property type="term" value="F:ferrous iron binding"/>
    <property type="evidence" value="ECO:0007669"/>
    <property type="project" value="TreeGrafter"/>
</dbReference>
<name>A0A3D8M4K1_9ALTE</name>
<accession>A0A3D8M4K1</accession>
<comment type="caution">
    <text evidence="8">The sequence shown here is derived from an EMBL/GenBank/DDBJ whole genome shotgun (WGS) entry which is preliminary data.</text>
</comment>
<dbReference type="GO" id="GO:0031543">
    <property type="term" value="F:peptidyl-proline dioxygenase activity"/>
    <property type="evidence" value="ECO:0007669"/>
    <property type="project" value="TreeGrafter"/>
</dbReference>
<dbReference type="OrthoDB" id="9783171at2"/>
<evidence type="ECO:0000313" key="8">
    <source>
        <dbReference type="EMBL" id="RDV24500.1"/>
    </source>
</evidence>
<evidence type="ECO:0000313" key="9">
    <source>
        <dbReference type="Proteomes" id="UP000256561"/>
    </source>
</evidence>
<protein>
    <submittedName>
        <fullName evidence="8">2OG-Fe(II) oxygenase</fullName>
    </submittedName>
</protein>
<evidence type="ECO:0000256" key="5">
    <source>
        <dbReference type="ARBA" id="ARBA00023002"/>
    </source>
</evidence>
<keyword evidence="5" id="KW-0560">Oxidoreductase</keyword>
<dbReference type="PANTHER" id="PTHR12907">
    <property type="entry name" value="EGL NINE HOMOLOG-RELATED"/>
    <property type="match status" value="1"/>
</dbReference>
<proteinExistence type="predicted"/>
<dbReference type="SMART" id="SM00702">
    <property type="entry name" value="P4Hc"/>
    <property type="match status" value="1"/>
</dbReference>
<dbReference type="PANTHER" id="PTHR12907:SF26">
    <property type="entry name" value="HIF PROLYL HYDROXYLASE, ISOFORM C"/>
    <property type="match status" value="1"/>
</dbReference>
<keyword evidence="3" id="KW-0847">Vitamin C</keyword>
<dbReference type="InterPro" id="IPR044862">
    <property type="entry name" value="Pro_4_hyd_alph_FE2OG_OXY"/>
</dbReference>
<keyword evidence="6" id="KW-0408">Iron</keyword>
<evidence type="ECO:0000256" key="4">
    <source>
        <dbReference type="ARBA" id="ARBA00022964"/>
    </source>
</evidence>
<dbReference type="EMBL" id="QRHA01000010">
    <property type="protein sequence ID" value="RDV24500.1"/>
    <property type="molecule type" value="Genomic_DNA"/>
</dbReference>
<evidence type="ECO:0000256" key="6">
    <source>
        <dbReference type="ARBA" id="ARBA00023004"/>
    </source>
</evidence>
<dbReference type="GO" id="GO:0031418">
    <property type="term" value="F:L-ascorbic acid binding"/>
    <property type="evidence" value="ECO:0007669"/>
    <property type="project" value="UniProtKB-KW"/>
</dbReference>
<evidence type="ECO:0000259" key="7">
    <source>
        <dbReference type="PROSITE" id="PS51471"/>
    </source>
</evidence>
<organism evidence="8 9">
    <name type="scientific">Alteromonas aestuariivivens</name>
    <dbReference type="NCBI Taxonomy" id="1938339"/>
    <lineage>
        <taxon>Bacteria</taxon>
        <taxon>Pseudomonadati</taxon>
        <taxon>Pseudomonadota</taxon>
        <taxon>Gammaproteobacteria</taxon>
        <taxon>Alteromonadales</taxon>
        <taxon>Alteromonadaceae</taxon>
        <taxon>Alteromonas/Salinimonas group</taxon>
        <taxon>Alteromonas</taxon>
    </lineage>
</organism>
<keyword evidence="9" id="KW-1185">Reference proteome</keyword>